<comment type="caution">
    <text evidence="2">The sequence shown here is derived from an EMBL/GenBank/DDBJ whole genome shotgun (WGS) entry which is preliminary data.</text>
</comment>
<evidence type="ECO:0000259" key="1">
    <source>
        <dbReference type="Pfam" id="PF06985"/>
    </source>
</evidence>
<dbReference type="Pfam" id="PF26639">
    <property type="entry name" value="Het-6_barrel"/>
    <property type="match status" value="1"/>
</dbReference>
<reference evidence="2 3" key="1">
    <citation type="journal article" date="2020" name="Phytopathology">
        <title>Genome Sequence Resources of Colletotrichum truncatum, C. plurivorum, C. musicola, and C. sojae: Four Species Pathogenic to Soybean (Glycine max).</title>
        <authorList>
            <person name="Rogerio F."/>
            <person name="Boufleur T.R."/>
            <person name="Ciampi-Guillardi M."/>
            <person name="Sukno S.A."/>
            <person name="Thon M.R."/>
            <person name="Massola Junior N.S."/>
            <person name="Baroncelli R."/>
        </authorList>
    </citation>
    <scope>NUCLEOTIDE SEQUENCE [LARGE SCALE GENOMIC DNA]</scope>
    <source>
        <strain evidence="2 3">LFN0009</strain>
    </source>
</reference>
<protein>
    <submittedName>
        <fullName evidence="2">Ankyrin and het domain protein</fullName>
    </submittedName>
</protein>
<dbReference type="InterPro" id="IPR010730">
    <property type="entry name" value="HET"/>
</dbReference>
<dbReference type="PANTHER" id="PTHR24148">
    <property type="entry name" value="ANKYRIN REPEAT DOMAIN-CONTAINING PROTEIN 39 HOMOLOG-RELATED"/>
    <property type="match status" value="1"/>
</dbReference>
<gene>
    <name evidence="2" type="ORF">CSOJ01_05109</name>
</gene>
<sequence>MSTCAAKFQYGEPIGKEIVRLVRILDCNKTGTGRISLLLEEHPLVDLPRYHALSYTWGPPIADDEPSVQPGLMTVSLNGCDFDVFPNLHDALQWIRSCDSVGLYWIDAICINQADTIERGIQVGIMDHIYKLASRVDIWLGSVTEEHHPTEVSRLIQTMADNTLADHEYASEATLFDGDALRKYGLGGVPEPIWDAFIAFFDRKWFNRVWVVQEIALSKDAVVLWGDDIIPWNTVALCSDFLYDSRLYEQLSEMLYDNNPTIKGVHIGSNSSGIVAIQRCRHDALTGWDGMTLDHIVGSATDVDSICSSRDQTAGALLFLMLRLTIGVEASDPRDQVFGLMGILNLLLDLSGRPRTELEPDYRECATPSGVFTDTAMFILEETKNLTLLTGVPDDAVKKIDNIPSWVPDFSSSGPAAFLAMRWPAGEPYFDACRSEPAHIRIVDDSILHVKAFCIGAVSLLGEVYSELAVNGSFTQWADFLLQCDPVYEPTGQCRVEAFWRTLIADRDGSSHPAPFSLQNAFHHWIADHMVWEVHCATKKGADATDALTRFASVQALADTDVSQTVPDCQAIERYLEQLKEFETQEQVDGLFEGFRHHCQAYVNLAFETLWERRPFLSDARYLGLGCQSLKLGDTIWIVAGCPSPLVMRRLQGSSDSDAVHYRLVGEAYMHGLMHGESVVEDTVWEDISIR</sequence>
<proteinExistence type="predicted"/>
<evidence type="ECO:0000313" key="3">
    <source>
        <dbReference type="Proteomes" id="UP000652219"/>
    </source>
</evidence>
<accession>A0A8H6JG91</accession>
<organism evidence="2 3">
    <name type="scientific">Colletotrichum sojae</name>
    <dbReference type="NCBI Taxonomy" id="2175907"/>
    <lineage>
        <taxon>Eukaryota</taxon>
        <taxon>Fungi</taxon>
        <taxon>Dikarya</taxon>
        <taxon>Ascomycota</taxon>
        <taxon>Pezizomycotina</taxon>
        <taxon>Sordariomycetes</taxon>
        <taxon>Hypocreomycetidae</taxon>
        <taxon>Glomerellales</taxon>
        <taxon>Glomerellaceae</taxon>
        <taxon>Colletotrichum</taxon>
        <taxon>Colletotrichum orchidearum species complex</taxon>
    </lineage>
</organism>
<dbReference type="Pfam" id="PF06985">
    <property type="entry name" value="HET"/>
    <property type="match status" value="1"/>
</dbReference>
<dbReference type="AlphaFoldDB" id="A0A8H6JG91"/>
<dbReference type="PANTHER" id="PTHR24148:SF73">
    <property type="entry name" value="HET DOMAIN PROTEIN (AFU_ORTHOLOGUE AFUA_8G01020)"/>
    <property type="match status" value="1"/>
</dbReference>
<dbReference type="InterPro" id="IPR052895">
    <property type="entry name" value="HetReg/Transcr_Mod"/>
</dbReference>
<name>A0A8H6JG91_9PEZI</name>
<dbReference type="Proteomes" id="UP000652219">
    <property type="component" value="Unassembled WGS sequence"/>
</dbReference>
<keyword evidence="3" id="KW-1185">Reference proteome</keyword>
<feature type="domain" description="Heterokaryon incompatibility" evidence="1">
    <location>
        <begin position="50"/>
        <end position="214"/>
    </location>
</feature>
<dbReference type="EMBL" id="WIGN01000062">
    <property type="protein sequence ID" value="KAF6812560.1"/>
    <property type="molecule type" value="Genomic_DNA"/>
</dbReference>
<evidence type="ECO:0000313" key="2">
    <source>
        <dbReference type="EMBL" id="KAF6812560.1"/>
    </source>
</evidence>